<feature type="compositionally biased region" description="Basic and acidic residues" evidence="1">
    <location>
        <begin position="76"/>
        <end position="102"/>
    </location>
</feature>
<evidence type="ECO:0000313" key="5">
    <source>
        <dbReference type="Proteomes" id="UP000274211"/>
    </source>
</evidence>
<name>A0ABX9VVI5_AGGAP</name>
<organism evidence="4 5">
    <name type="scientific">Aggregatibacter aphrophilus</name>
    <name type="common">Haemophilus aphrophilus</name>
    <dbReference type="NCBI Taxonomy" id="732"/>
    <lineage>
        <taxon>Bacteria</taxon>
        <taxon>Pseudomonadati</taxon>
        <taxon>Pseudomonadota</taxon>
        <taxon>Gammaproteobacteria</taxon>
        <taxon>Pasteurellales</taxon>
        <taxon>Pasteurellaceae</taxon>
        <taxon>Aggregatibacter</taxon>
    </lineage>
</organism>
<dbReference type="SUPFAM" id="SSF53300">
    <property type="entry name" value="vWA-like"/>
    <property type="match status" value="1"/>
</dbReference>
<feature type="transmembrane region" description="Helical" evidence="2">
    <location>
        <begin position="24"/>
        <end position="45"/>
    </location>
</feature>
<evidence type="ECO:0000313" key="4">
    <source>
        <dbReference type="EMBL" id="RMW86019.1"/>
    </source>
</evidence>
<dbReference type="InterPro" id="IPR028087">
    <property type="entry name" value="Tad_N"/>
</dbReference>
<dbReference type="Proteomes" id="UP000274211">
    <property type="component" value="Unassembled WGS sequence"/>
</dbReference>
<sequence length="541" mass="60801">MKTKFKLTRALFKSIKHFNQDEQGVYAVMTALLAFPLLFLIAFTVDGTGALLDRTRLAQATDQATLLLITEDNANRDHKRDGDKHKDLITQDVSKEREEAKKNGSPFNTLDAQVKKRNQQLVQGLVKLYLRSDDSLASKNSSPITIPGDFLAECKENTNNLDPNGKSKDVACTVQGTVHRKFILPWSHSLVTPDQLKDGRLAVNSGQAYAIKERQISIPIDLMMVTDLSASMKWYIDKENTDAPKPHRRIDALREVVTKVEGILLPKENKGSVSPYNRIGFVSFAAGARQKDDTRNCVLPYYANQNKDEISRLLKGDPKTIGKGFEMLEKHMDVKKTIAQIDQFNDGKKQTYDFALDSSSSKYYCLENNTGKKTTQGWFDKDNSNVANELSKIEPLGGTAVTSGMFIGINLLTEKNKNPEAQPSKLNTNTRRVLLVLSDGEDNIPSKNTLVTLMKNGLCEKTKEKINSLQDPNYTKAEMRIAFIALGFNPPTDQKEVWKQCVGEHYYPVFNKEALFDAFKQIISFEEEVGRSSSKKPKLFQ</sequence>
<reference evidence="4 5" key="1">
    <citation type="journal article" date="2019" name="J. Oral Microbiol.">
        <title>Role of OmpA1 and OmpA2 in Aggregatibacter actinomycetemcomitans and Aggregatibacter aphrophilus serum resistance.</title>
        <authorList>
            <person name="Lindholm M."/>
            <person name="Min Aung K."/>
            <person name="Nyunt Wai S."/>
            <person name="Oscarsson J."/>
        </authorList>
    </citation>
    <scope>NUCLEOTIDE SEQUENCE [LARGE SCALE GENOMIC DNA]</scope>
    <source>
        <strain evidence="4 5">HK83</strain>
    </source>
</reference>
<keyword evidence="2" id="KW-0812">Transmembrane</keyword>
<keyword evidence="5" id="KW-1185">Reference proteome</keyword>
<evidence type="ECO:0000256" key="1">
    <source>
        <dbReference type="SAM" id="MobiDB-lite"/>
    </source>
</evidence>
<dbReference type="PROSITE" id="PS50234">
    <property type="entry name" value="VWFA"/>
    <property type="match status" value="1"/>
</dbReference>
<feature type="domain" description="VWFA" evidence="3">
    <location>
        <begin position="221"/>
        <end position="522"/>
    </location>
</feature>
<dbReference type="Pfam" id="PF13400">
    <property type="entry name" value="Tad"/>
    <property type="match status" value="1"/>
</dbReference>
<proteinExistence type="predicted"/>
<dbReference type="RefSeq" id="WP_050693256.1">
    <property type="nucleotide sequence ID" value="NZ_CP012067.1"/>
</dbReference>
<evidence type="ECO:0000256" key="2">
    <source>
        <dbReference type="SAM" id="Phobius"/>
    </source>
</evidence>
<accession>A0ABX9VVI5</accession>
<feature type="region of interest" description="Disordered" evidence="1">
    <location>
        <begin position="76"/>
        <end position="108"/>
    </location>
</feature>
<dbReference type="Gene3D" id="3.40.50.410">
    <property type="entry name" value="von Willebrand factor, type A domain"/>
    <property type="match status" value="1"/>
</dbReference>
<dbReference type="InterPro" id="IPR002035">
    <property type="entry name" value="VWF_A"/>
</dbReference>
<comment type="caution">
    <text evidence="4">The sequence shown here is derived from an EMBL/GenBank/DDBJ whole genome shotgun (WGS) entry which is preliminary data.</text>
</comment>
<evidence type="ECO:0000259" key="3">
    <source>
        <dbReference type="PROSITE" id="PS50234"/>
    </source>
</evidence>
<keyword evidence="2" id="KW-0472">Membrane</keyword>
<gene>
    <name evidence="4" type="ORF">DOL88_05955</name>
</gene>
<dbReference type="EMBL" id="QMGS01000058">
    <property type="protein sequence ID" value="RMW86019.1"/>
    <property type="molecule type" value="Genomic_DNA"/>
</dbReference>
<dbReference type="InterPro" id="IPR036465">
    <property type="entry name" value="vWFA_dom_sf"/>
</dbReference>
<keyword evidence="2" id="KW-1133">Transmembrane helix</keyword>
<protein>
    <submittedName>
        <fullName evidence="4">Pilus assembly protein</fullName>
    </submittedName>
</protein>